<name>A0A8E7B293_9EURY</name>
<dbReference type="InterPro" id="IPR013767">
    <property type="entry name" value="PAS_fold"/>
</dbReference>
<dbReference type="PANTHER" id="PTHR43304">
    <property type="entry name" value="PHYTOCHROME-LIKE PROTEIN CPH1"/>
    <property type="match status" value="1"/>
</dbReference>
<dbReference type="CDD" id="cd00130">
    <property type="entry name" value="PAS"/>
    <property type="match status" value="4"/>
</dbReference>
<dbReference type="GeneID" id="65096145"/>
<dbReference type="InterPro" id="IPR013655">
    <property type="entry name" value="PAS_fold_3"/>
</dbReference>
<keyword evidence="7" id="KW-0804">Transcription</keyword>
<feature type="domain" description="PAS" evidence="8">
    <location>
        <begin position="190"/>
        <end position="261"/>
    </location>
</feature>
<dbReference type="AlphaFoldDB" id="A0A8E7B293"/>
<gene>
    <name evidence="10" type="ORF">KHC33_03135</name>
</gene>
<dbReference type="Gene3D" id="3.30.450.40">
    <property type="match status" value="1"/>
</dbReference>
<keyword evidence="3" id="KW-0597">Phosphoprotein</keyword>
<feature type="domain" description="PAC" evidence="9">
    <location>
        <begin position="263"/>
        <end position="315"/>
    </location>
</feature>
<evidence type="ECO:0000259" key="9">
    <source>
        <dbReference type="PROSITE" id="PS50113"/>
    </source>
</evidence>
<evidence type="ECO:0000256" key="5">
    <source>
        <dbReference type="ARBA" id="ARBA00022777"/>
    </source>
</evidence>
<keyword evidence="6" id="KW-0805">Transcription regulation</keyword>
<feature type="domain" description="PAC" evidence="9">
    <location>
        <begin position="531"/>
        <end position="584"/>
    </location>
</feature>
<feature type="domain" description="PAS" evidence="8">
    <location>
        <begin position="762"/>
        <end position="836"/>
    </location>
</feature>
<dbReference type="Pfam" id="PF01590">
    <property type="entry name" value="GAF"/>
    <property type="match status" value="1"/>
</dbReference>
<sequence>MDSGSSKINQDILTTFTLGKKSLSISDISRLSGHHRHTVARYLDNLVSSGKLEMRQHGQKKKYYLSDIQPESSILNFSPHMLIILNIDLTIRWANDSFLRMINTTIEAISNLSIEALHLDDLFGPDLVAAIRMIRTGETRSEEARIEREDKVTLYLFTISSVSFQERPALVITGEDVTEKRALQEAIRTSESNLRLITESVHDMIIRWETDGTISYVSPACELLTGYVSQELMEKKISEFIHPEDLPRFQNGNHEQTVNWSRLPSSFRFRTLKGKWIWFETTTTPRLSESGEILDYISVWRDITAWLEAETKLALSEEKYRRLFEGAKDAIILMELTENLNHARFREVNNLTCQMTGYTYQEFLTLSLSDIIPSSMQDFFQEVVETFRQNEQAFFEIDLVRKDKSTLPVEVNAHLFYLQGKPVVLAITRDITERRKTEATIKEAHQRLEDILEFLPDPVFVLDAQGEVTAWNRAMEELTGTRKNDIIGKPDYACAISFYHQKRPVLADYILSRDESILFRYNNTDIDGDKITADVQTLHPVTKNRIWLWIKAAPIYNLQGEIIGIIETLRDISERKIMELEIRKQNAIFEAVSRAASDILQSKSFEDAALRTIGLIGEATSVGKVCLLEKAPASSLQLIKSELEWDAKTGVAGRTRSPFSLRIKSEKDTSVIQSVFSEEKPVYSMVKDLSEEDRRVLEPYGVKSILLVPIRIRKDIWGAVGFLESNFERVWSRKEISAVEIGASLIGSAIMRFEAGENLEKSEKQFRTLAQNIPGIVFRVSLAGSDMEFYNDHLESVTGYSAKELASGQISSLIPLIFPDDKQRVIQAKKESIKTGESYEIEYRIIDKFGHIRVMSERGRPVADEKGLVVSIDGIIQEVNGAFG</sequence>
<dbReference type="SMART" id="SM00086">
    <property type="entry name" value="PAC"/>
    <property type="match status" value="4"/>
</dbReference>
<evidence type="ECO:0000256" key="3">
    <source>
        <dbReference type="ARBA" id="ARBA00022553"/>
    </source>
</evidence>
<protein>
    <recommendedName>
        <fullName evidence="2">histidine kinase</fullName>
        <ecNumber evidence="2">2.7.13.3</ecNumber>
    </recommendedName>
</protein>
<evidence type="ECO:0000256" key="6">
    <source>
        <dbReference type="ARBA" id="ARBA00023015"/>
    </source>
</evidence>
<keyword evidence="5" id="KW-0418">Kinase</keyword>
<dbReference type="EC" id="2.7.13.3" evidence="2"/>
<evidence type="ECO:0000256" key="7">
    <source>
        <dbReference type="ARBA" id="ARBA00023163"/>
    </source>
</evidence>
<dbReference type="Pfam" id="PF08447">
    <property type="entry name" value="PAS_3"/>
    <property type="match status" value="1"/>
</dbReference>
<evidence type="ECO:0000256" key="4">
    <source>
        <dbReference type="ARBA" id="ARBA00022679"/>
    </source>
</evidence>
<evidence type="ECO:0000256" key="1">
    <source>
        <dbReference type="ARBA" id="ARBA00000085"/>
    </source>
</evidence>
<dbReference type="Pfam" id="PF13426">
    <property type="entry name" value="PAS_9"/>
    <property type="match status" value="2"/>
</dbReference>
<dbReference type="PROSITE" id="PS50113">
    <property type="entry name" value="PAC"/>
    <property type="match status" value="3"/>
</dbReference>
<keyword evidence="11" id="KW-1185">Reference proteome</keyword>
<feature type="domain" description="PAS" evidence="8">
    <location>
        <begin position="316"/>
        <end position="391"/>
    </location>
</feature>
<feature type="domain" description="PAC" evidence="9">
    <location>
        <begin position="393"/>
        <end position="443"/>
    </location>
</feature>
<dbReference type="InterPro" id="IPR052162">
    <property type="entry name" value="Sensor_kinase/Photoreceptor"/>
</dbReference>
<dbReference type="Proteomes" id="UP000680656">
    <property type="component" value="Chromosome"/>
</dbReference>
<dbReference type="Gene3D" id="3.30.450.20">
    <property type="entry name" value="PAS domain"/>
    <property type="match status" value="5"/>
</dbReference>
<evidence type="ECO:0000313" key="11">
    <source>
        <dbReference type="Proteomes" id="UP000680656"/>
    </source>
</evidence>
<reference evidence="10 11" key="1">
    <citation type="submission" date="2021-05" db="EMBL/GenBank/DDBJ databases">
        <title>A novel Methanospirillum isolate from a pyrite-forming mixed culture.</title>
        <authorList>
            <person name="Bunk B."/>
            <person name="Sproer C."/>
            <person name="Spring S."/>
            <person name="Pester M."/>
        </authorList>
    </citation>
    <scope>NUCLEOTIDE SEQUENCE [LARGE SCALE GENOMIC DNA]</scope>
    <source>
        <strain evidence="10 11">J.3.6.1-F.2.7.3</strain>
    </source>
</reference>
<dbReference type="GO" id="GO:0006355">
    <property type="term" value="P:regulation of DNA-templated transcription"/>
    <property type="evidence" value="ECO:0007669"/>
    <property type="project" value="InterPro"/>
</dbReference>
<feature type="domain" description="PAS" evidence="8">
    <location>
        <begin position="444"/>
        <end position="502"/>
    </location>
</feature>
<dbReference type="InterPro" id="IPR029016">
    <property type="entry name" value="GAF-like_dom_sf"/>
</dbReference>
<dbReference type="InterPro" id="IPR003018">
    <property type="entry name" value="GAF"/>
</dbReference>
<evidence type="ECO:0000256" key="2">
    <source>
        <dbReference type="ARBA" id="ARBA00012438"/>
    </source>
</evidence>
<dbReference type="PANTHER" id="PTHR43304:SF1">
    <property type="entry name" value="PAC DOMAIN-CONTAINING PROTEIN"/>
    <property type="match status" value="1"/>
</dbReference>
<dbReference type="SUPFAM" id="SSF55781">
    <property type="entry name" value="GAF domain-like"/>
    <property type="match status" value="1"/>
</dbReference>
<dbReference type="SUPFAM" id="SSF55785">
    <property type="entry name" value="PYP-like sensor domain (PAS domain)"/>
    <property type="match status" value="5"/>
</dbReference>
<dbReference type="GO" id="GO:0004673">
    <property type="term" value="F:protein histidine kinase activity"/>
    <property type="evidence" value="ECO:0007669"/>
    <property type="project" value="UniProtKB-EC"/>
</dbReference>
<accession>A0A8E7B293</accession>
<dbReference type="NCBIfam" id="TIGR00229">
    <property type="entry name" value="sensory_box"/>
    <property type="match status" value="4"/>
</dbReference>
<dbReference type="SUPFAM" id="SSF46785">
    <property type="entry name" value="Winged helix' DNA-binding domain"/>
    <property type="match status" value="1"/>
</dbReference>
<dbReference type="InterPro" id="IPR035965">
    <property type="entry name" value="PAS-like_dom_sf"/>
</dbReference>
<proteinExistence type="predicted"/>
<dbReference type="InterPro" id="IPR036388">
    <property type="entry name" value="WH-like_DNA-bd_sf"/>
</dbReference>
<dbReference type="InterPro" id="IPR001610">
    <property type="entry name" value="PAC"/>
</dbReference>
<evidence type="ECO:0000259" key="8">
    <source>
        <dbReference type="PROSITE" id="PS50112"/>
    </source>
</evidence>
<comment type="catalytic activity">
    <reaction evidence="1">
        <text>ATP + protein L-histidine = ADP + protein N-phospho-L-histidine.</text>
        <dbReference type="EC" id="2.7.13.3"/>
    </reaction>
</comment>
<dbReference type="InterPro" id="IPR000014">
    <property type="entry name" value="PAS"/>
</dbReference>
<dbReference type="Gene3D" id="1.10.10.10">
    <property type="entry name" value="Winged helix-like DNA-binding domain superfamily/Winged helix DNA-binding domain"/>
    <property type="match status" value="1"/>
</dbReference>
<dbReference type="Pfam" id="PF00989">
    <property type="entry name" value="PAS"/>
    <property type="match status" value="2"/>
</dbReference>
<dbReference type="EMBL" id="CP075546">
    <property type="protein sequence ID" value="QVV89529.1"/>
    <property type="molecule type" value="Genomic_DNA"/>
</dbReference>
<dbReference type="SMART" id="SM00091">
    <property type="entry name" value="PAS"/>
    <property type="match status" value="5"/>
</dbReference>
<dbReference type="KEGG" id="mrtj:KHC33_03135"/>
<dbReference type="InterPro" id="IPR036390">
    <property type="entry name" value="WH_DNA-bd_sf"/>
</dbReference>
<keyword evidence="4" id="KW-0808">Transferase</keyword>
<dbReference type="RefSeq" id="WP_214420323.1">
    <property type="nucleotide sequence ID" value="NZ_CP075546.1"/>
</dbReference>
<dbReference type="InterPro" id="IPR000700">
    <property type="entry name" value="PAS-assoc_C"/>
</dbReference>
<organism evidence="10 11">
    <name type="scientific">Methanospirillum purgamenti</name>
    <dbReference type="NCBI Taxonomy" id="2834276"/>
    <lineage>
        <taxon>Archaea</taxon>
        <taxon>Methanobacteriati</taxon>
        <taxon>Methanobacteriota</taxon>
        <taxon>Stenosarchaea group</taxon>
        <taxon>Methanomicrobia</taxon>
        <taxon>Methanomicrobiales</taxon>
        <taxon>Methanospirillaceae</taxon>
        <taxon>Methanospirillum</taxon>
    </lineage>
</organism>
<dbReference type="PROSITE" id="PS50112">
    <property type="entry name" value="PAS"/>
    <property type="match status" value="4"/>
</dbReference>
<evidence type="ECO:0000313" key="10">
    <source>
        <dbReference type="EMBL" id="QVV89529.1"/>
    </source>
</evidence>